<evidence type="ECO:0000313" key="1">
    <source>
        <dbReference type="EMBL" id="MDP1028073.1"/>
    </source>
</evidence>
<gene>
    <name evidence="1" type="ORF">Q5H91_12690</name>
</gene>
<dbReference type="Proteomes" id="UP001230685">
    <property type="component" value="Unassembled WGS sequence"/>
</dbReference>
<dbReference type="EMBL" id="JAUUDS010000007">
    <property type="protein sequence ID" value="MDP1028073.1"/>
    <property type="molecule type" value="Genomic_DNA"/>
</dbReference>
<name>A0ABT9EN48_9SPHN</name>
<proteinExistence type="predicted"/>
<comment type="caution">
    <text evidence="1">The sequence shown here is derived from an EMBL/GenBank/DDBJ whole genome shotgun (WGS) entry which is preliminary data.</text>
</comment>
<evidence type="ECO:0000313" key="2">
    <source>
        <dbReference type="Proteomes" id="UP001230685"/>
    </source>
</evidence>
<protein>
    <recommendedName>
        <fullName evidence="3">Lipoprotein</fullName>
    </recommendedName>
</protein>
<reference evidence="1 2" key="1">
    <citation type="submission" date="2023-07" db="EMBL/GenBank/DDBJ databases">
        <authorList>
            <person name="Kim M.K."/>
        </authorList>
    </citation>
    <scope>NUCLEOTIDE SEQUENCE [LARGE SCALE GENOMIC DNA]</scope>
    <source>
        <strain evidence="1 2">KR1UV-12</strain>
    </source>
</reference>
<evidence type="ECO:0008006" key="3">
    <source>
        <dbReference type="Google" id="ProtNLM"/>
    </source>
</evidence>
<accession>A0ABT9EN48</accession>
<keyword evidence="2" id="KW-1185">Reference proteome</keyword>
<organism evidence="1 2">
    <name type="scientific">Sphingomonas aurea</name>
    <dbReference type="NCBI Taxonomy" id="3063994"/>
    <lineage>
        <taxon>Bacteria</taxon>
        <taxon>Pseudomonadati</taxon>
        <taxon>Pseudomonadota</taxon>
        <taxon>Alphaproteobacteria</taxon>
        <taxon>Sphingomonadales</taxon>
        <taxon>Sphingomonadaceae</taxon>
        <taxon>Sphingomonas</taxon>
    </lineage>
</organism>
<sequence length="207" mass="22590">MMCVLPVLLAGCATPPVGDDAAIVRATLALLESGRSSGAPALCVDSRPRGEPLAIYRTMRVNSEPDEHPWRTPEPLRAEPKVGGRQLFDDATDRQTLRIREPDDAADALPREEQARLEAAARALSQDGQSTGFTLDGSLAPATMKVRWWLMNRVAGGCGRTIVLSRLVHDARIGFVTVTVDHWGTTYALERAGGGWRVAAQWDSWLY</sequence>
<dbReference type="RefSeq" id="WP_305173788.1">
    <property type="nucleotide sequence ID" value="NZ_JAUUDS010000007.1"/>
</dbReference>